<protein>
    <recommendedName>
        <fullName evidence="14">START domain-containing protein 10</fullName>
    </recommendedName>
    <alternativeName>
        <fullName evidence="15">PCTP-like protein</fullName>
    </alternativeName>
    <alternativeName>
        <fullName evidence="16">StAR-related lipid transfer protein 10</fullName>
    </alternativeName>
</protein>
<keyword evidence="4" id="KW-0813">Transport</keyword>
<dbReference type="AlphaFoldDB" id="A0A8C3HM66"/>
<gene>
    <name evidence="18" type="primary">LOC101947348</name>
</gene>
<evidence type="ECO:0000256" key="11">
    <source>
        <dbReference type="ARBA" id="ARBA00023121"/>
    </source>
</evidence>
<reference evidence="18" key="2">
    <citation type="submission" date="2025-08" db="UniProtKB">
        <authorList>
            <consortium name="Ensembl"/>
        </authorList>
    </citation>
    <scope>IDENTIFICATION</scope>
</reference>
<keyword evidence="12" id="KW-0472">Membrane</keyword>
<evidence type="ECO:0000256" key="8">
    <source>
        <dbReference type="ARBA" id="ARBA00022990"/>
    </source>
</evidence>
<evidence type="ECO:0000256" key="2">
    <source>
        <dbReference type="ARBA" id="ARBA00004370"/>
    </source>
</evidence>
<evidence type="ECO:0000256" key="9">
    <source>
        <dbReference type="ARBA" id="ARBA00023055"/>
    </source>
</evidence>
<dbReference type="GO" id="GO:0031514">
    <property type="term" value="C:motile cilium"/>
    <property type="evidence" value="ECO:0007669"/>
    <property type="project" value="UniProtKB-SubCell"/>
</dbReference>
<evidence type="ECO:0000256" key="14">
    <source>
        <dbReference type="ARBA" id="ARBA00070345"/>
    </source>
</evidence>
<dbReference type="FunFam" id="3.30.530.20:FF:000008">
    <property type="entry name" value="START domain containing 10"/>
    <property type="match status" value="1"/>
</dbReference>
<dbReference type="PROSITE" id="PS50848">
    <property type="entry name" value="START"/>
    <property type="match status" value="1"/>
</dbReference>
<evidence type="ECO:0000256" key="10">
    <source>
        <dbReference type="ARBA" id="ARBA00023069"/>
    </source>
</evidence>
<dbReference type="Gene3D" id="3.30.530.20">
    <property type="match status" value="1"/>
</dbReference>
<sequence length="314" mass="34929">MRSGDKLGEPGRGGSYYANCVWGGERVGPSPAPVFTRLVPSAADLAGSPTPMEPVQVPDADAFRAFRAQCEAEQGWQSRYSREGVGVWVQPPLPGGPAVHTVKCCIDIQDVPAETMYDVLHDIEYRRKWDTNVIDTHDIARLATNADVGYYSWKCPNPLKNRDVVTLRSWQVVDKSYMIINFSVKHPQYPPRKDLVRAVSILAGYLVQSTGPNSCTLTYLAQVDPKGKLPKWVVNKASQYLAPRMLKKMHKACLKYPSWKQQHNVSVKPWLYPEQNELPTMMLSDLALQHAASLENIDESSLSEASGTVSMGVL</sequence>
<name>A0A8C3HM66_CHRPI</name>
<dbReference type="InterPro" id="IPR002913">
    <property type="entry name" value="START_lipid-bd_dom"/>
</dbReference>
<evidence type="ECO:0000256" key="6">
    <source>
        <dbReference type="ARBA" id="ARBA00022553"/>
    </source>
</evidence>
<dbReference type="OMA" id="NSCIFIY"/>
<keyword evidence="9" id="KW-0445">Lipid transport</keyword>
<evidence type="ECO:0000256" key="13">
    <source>
        <dbReference type="ARBA" id="ARBA00023273"/>
    </source>
</evidence>
<dbReference type="GO" id="GO:0008289">
    <property type="term" value="F:lipid binding"/>
    <property type="evidence" value="ECO:0007669"/>
    <property type="project" value="UniProtKB-KW"/>
</dbReference>
<dbReference type="InterPro" id="IPR023393">
    <property type="entry name" value="START-like_dom_sf"/>
</dbReference>
<keyword evidence="5" id="KW-0963">Cytoplasm</keyword>
<evidence type="ECO:0000256" key="12">
    <source>
        <dbReference type="ARBA" id="ARBA00023136"/>
    </source>
</evidence>
<reference evidence="18" key="3">
    <citation type="submission" date="2025-09" db="UniProtKB">
        <authorList>
            <consortium name="Ensembl"/>
        </authorList>
    </citation>
    <scope>IDENTIFICATION</scope>
</reference>
<dbReference type="Ensembl" id="ENSCPBT00000023445.1">
    <property type="protein sequence ID" value="ENSCPBP00000019927.1"/>
    <property type="gene ID" value="ENSCPBG00000014338.1"/>
</dbReference>
<keyword evidence="13" id="KW-0966">Cell projection</keyword>
<dbReference type="GO" id="GO:0005829">
    <property type="term" value="C:cytosol"/>
    <property type="evidence" value="ECO:0007669"/>
    <property type="project" value="TreeGrafter"/>
</dbReference>
<feature type="domain" description="START" evidence="17">
    <location>
        <begin position="73"/>
        <end position="258"/>
    </location>
</feature>
<organism evidence="18 19">
    <name type="scientific">Chrysemys picta bellii</name>
    <name type="common">Western painted turtle</name>
    <name type="synonym">Emys bellii</name>
    <dbReference type="NCBI Taxonomy" id="8478"/>
    <lineage>
        <taxon>Eukaryota</taxon>
        <taxon>Metazoa</taxon>
        <taxon>Chordata</taxon>
        <taxon>Craniata</taxon>
        <taxon>Vertebrata</taxon>
        <taxon>Euteleostomi</taxon>
        <taxon>Archelosauria</taxon>
        <taxon>Testudinata</taxon>
        <taxon>Testudines</taxon>
        <taxon>Cryptodira</taxon>
        <taxon>Durocryptodira</taxon>
        <taxon>Testudinoidea</taxon>
        <taxon>Emydidae</taxon>
        <taxon>Chrysemys</taxon>
    </lineage>
</organism>
<dbReference type="InterPro" id="IPR041951">
    <property type="entry name" value="STARD10_START"/>
</dbReference>
<keyword evidence="8" id="KW-0007">Acetylation</keyword>
<evidence type="ECO:0000256" key="15">
    <source>
        <dbReference type="ARBA" id="ARBA00076937"/>
    </source>
</evidence>
<keyword evidence="6" id="KW-0597">Phosphoprotein</keyword>
<evidence type="ECO:0000259" key="17">
    <source>
        <dbReference type="PROSITE" id="PS50848"/>
    </source>
</evidence>
<keyword evidence="19" id="KW-1185">Reference proteome</keyword>
<dbReference type="SMART" id="SM00234">
    <property type="entry name" value="START"/>
    <property type="match status" value="1"/>
</dbReference>
<keyword evidence="7" id="KW-0282">Flagellum</keyword>
<dbReference type="SUPFAM" id="SSF55961">
    <property type="entry name" value="Bet v1-like"/>
    <property type="match status" value="1"/>
</dbReference>
<evidence type="ECO:0000256" key="3">
    <source>
        <dbReference type="ARBA" id="ARBA00004496"/>
    </source>
</evidence>
<accession>A0A8C3HM66</accession>
<proteinExistence type="predicted"/>
<evidence type="ECO:0000313" key="18">
    <source>
        <dbReference type="Ensembl" id="ENSCPBP00000019927.1"/>
    </source>
</evidence>
<evidence type="ECO:0000256" key="5">
    <source>
        <dbReference type="ARBA" id="ARBA00022490"/>
    </source>
</evidence>
<dbReference type="GO" id="GO:0016020">
    <property type="term" value="C:membrane"/>
    <property type="evidence" value="ECO:0007669"/>
    <property type="project" value="UniProtKB-SubCell"/>
</dbReference>
<dbReference type="PANTHER" id="PTHR19308">
    <property type="entry name" value="PHOSPHATIDYLCHOLINE TRANSFER PROTEIN"/>
    <property type="match status" value="1"/>
</dbReference>
<reference evidence="18" key="1">
    <citation type="journal article" date="2015" name="Genome Biol. Evol.">
        <title>Physical Mapping and Refinement of the Painted Turtle Genome (Chrysemys picta) Inform Amniote Genome Evolution and Challenge Turtle-Bird Chromosomal Conservation.</title>
        <authorList>
            <person name="Badenhorst D."/>
            <person name="Hillier L.W."/>
            <person name="Literman R."/>
            <person name="Montiel E.E."/>
            <person name="Radhakrishnan S."/>
            <person name="Shen Y."/>
            <person name="Minx P."/>
            <person name="Janes D.E."/>
            <person name="Warren W.C."/>
            <person name="Edwards S.V."/>
            <person name="Valenzuela N."/>
        </authorList>
    </citation>
    <scope>NUCLEOTIDE SEQUENCE [LARGE SCALE GENOMIC DNA]</scope>
</reference>
<comment type="subcellular location">
    <subcellularLocation>
        <location evidence="1">Cell projection</location>
        <location evidence="1">Cilium</location>
        <location evidence="1">Flagellum</location>
    </subcellularLocation>
    <subcellularLocation>
        <location evidence="3">Cytoplasm</location>
    </subcellularLocation>
    <subcellularLocation>
        <location evidence="2">Membrane</location>
    </subcellularLocation>
</comment>
<evidence type="ECO:0000256" key="4">
    <source>
        <dbReference type="ARBA" id="ARBA00022448"/>
    </source>
</evidence>
<dbReference type="Pfam" id="PF01852">
    <property type="entry name" value="START"/>
    <property type="match status" value="1"/>
</dbReference>
<evidence type="ECO:0000256" key="7">
    <source>
        <dbReference type="ARBA" id="ARBA00022846"/>
    </source>
</evidence>
<dbReference type="GeneTree" id="ENSGT00510000047611"/>
<dbReference type="GO" id="GO:0006869">
    <property type="term" value="P:lipid transport"/>
    <property type="evidence" value="ECO:0007669"/>
    <property type="project" value="UniProtKB-KW"/>
</dbReference>
<dbReference type="InterPro" id="IPR051213">
    <property type="entry name" value="START_lipid_transfer"/>
</dbReference>
<dbReference type="CDD" id="cd08871">
    <property type="entry name" value="START_STARD10-like"/>
    <property type="match status" value="1"/>
</dbReference>
<keyword evidence="10" id="KW-0969">Cilium</keyword>
<evidence type="ECO:0000313" key="19">
    <source>
        <dbReference type="Proteomes" id="UP000694380"/>
    </source>
</evidence>
<keyword evidence="11" id="KW-0446">Lipid-binding</keyword>
<dbReference type="GO" id="GO:0046581">
    <property type="term" value="C:intercellular canaliculus"/>
    <property type="evidence" value="ECO:0007669"/>
    <property type="project" value="TreeGrafter"/>
</dbReference>
<dbReference type="PANTHER" id="PTHR19308:SF7">
    <property type="entry name" value="START DOMAIN-CONTAINING PROTEIN 10"/>
    <property type="match status" value="1"/>
</dbReference>
<evidence type="ECO:0000256" key="1">
    <source>
        <dbReference type="ARBA" id="ARBA00004230"/>
    </source>
</evidence>
<evidence type="ECO:0000256" key="16">
    <source>
        <dbReference type="ARBA" id="ARBA00080073"/>
    </source>
</evidence>
<dbReference type="Proteomes" id="UP000694380">
    <property type="component" value="Chromosome 8"/>
</dbReference>
<dbReference type="GO" id="GO:0005902">
    <property type="term" value="C:microvillus"/>
    <property type="evidence" value="ECO:0007669"/>
    <property type="project" value="TreeGrafter"/>
</dbReference>